<evidence type="ECO:0000256" key="5">
    <source>
        <dbReference type="ARBA" id="ARBA00042096"/>
    </source>
</evidence>
<dbReference type="Gene3D" id="1.10.20.10">
    <property type="entry name" value="Histone, subunit A"/>
    <property type="match status" value="1"/>
</dbReference>
<evidence type="ECO:0000256" key="6">
    <source>
        <dbReference type="SAM" id="MobiDB-lite"/>
    </source>
</evidence>
<dbReference type="SUPFAM" id="SSF47113">
    <property type="entry name" value="Histone-fold"/>
    <property type="match status" value="2"/>
</dbReference>
<feature type="compositionally biased region" description="Basic and acidic residues" evidence="6">
    <location>
        <begin position="230"/>
        <end position="242"/>
    </location>
</feature>
<evidence type="ECO:0000256" key="4">
    <source>
        <dbReference type="ARBA" id="ARBA00039775"/>
    </source>
</evidence>
<dbReference type="GO" id="GO:0008623">
    <property type="term" value="C:CHRAC"/>
    <property type="evidence" value="ECO:0007669"/>
    <property type="project" value="TreeGrafter"/>
</dbReference>
<dbReference type="CDD" id="cd22928">
    <property type="entry name" value="HFD_POLE3_DPB4"/>
    <property type="match status" value="1"/>
</dbReference>
<dbReference type="GO" id="GO:0046982">
    <property type="term" value="F:protein heterodimerization activity"/>
    <property type="evidence" value="ECO:0007669"/>
    <property type="project" value="InterPro"/>
</dbReference>
<evidence type="ECO:0000256" key="2">
    <source>
        <dbReference type="ARBA" id="ARBA00022705"/>
    </source>
</evidence>
<dbReference type="GeneID" id="26807827"/>
<dbReference type="EMBL" id="JNOM01000136">
    <property type="protein sequence ID" value="KNG85921.1"/>
    <property type="molecule type" value="Genomic_DNA"/>
</dbReference>
<dbReference type="GO" id="GO:0008622">
    <property type="term" value="C:epsilon DNA polymerase complex"/>
    <property type="evidence" value="ECO:0007669"/>
    <property type="project" value="TreeGrafter"/>
</dbReference>
<feature type="region of interest" description="Disordered" evidence="6">
    <location>
        <begin position="166"/>
        <end position="276"/>
    </location>
</feature>
<dbReference type="PANTHER" id="PTHR46172:SF1">
    <property type="entry name" value="DNA POLYMERASE EPSILON SUBUNIT 3"/>
    <property type="match status" value="1"/>
</dbReference>
<gene>
    <name evidence="7" type="ORF">ANOM_006023</name>
</gene>
<dbReference type="InterPro" id="IPR009072">
    <property type="entry name" value="Histone-fold"/>
</dbReference>
<evidence type="ECO:0000256" key="1">
    <source>
        <dbReference type="ARBA" id="ARBA00004123"/>
    </source>
</evidence>
<keyword evidence="8" id="KW-1185">Reference proteome</keyword>
<sequence>MPPRKSTGETVEDAAASSPQAQTQSPSTQTQPIQATEQQLKARAEGGVSIEDYLLPRSLTLRLAKSVLPPNTSIQKDAVLAIQKAATVFVSYLSSQYYSPPPPFYFPPLSFLFVSDNEGIVCANEATLKRTVAPSDVFSAISELEFDGFRSRLEKELDAFTELKAGKRKAKKGDAEATATEGAKGSAASEGGGASRGAKRVKRAEGEEAASSRPEEGDDGDETQDEAEQVDEHEHEHEHEHESEAEEEDEGEEEEEEEEELGEEEDIDRVEDLDRDPRAKRVMDRMLLGMSRTVMTMLGRRHSCGGIWGWVDSVWFYC</sequence>
<evidence type="ECO:0000313" key="8">
    <source>
        <dbReference type="Proteomes" id="UP000037505"/>
    </source>
</evidence>
<dbReference type="STRING" id="1509407.A0A0L1J280"/>
<keyword evidence="2" id="KW-0235">DNA replication</keyword>
<dbReference type="GO" id="GO:0006272">
    <property type="term" value="P:leading strand elongation"/>
    <property type="evidence" value="ECO:0007669"/>
    <property type="project" value="TreeGrafter"/>
</dbReference>
<dbReference type="AlphaFoldDB" id="A0A0L1J280"/>
<dbReference type="InterPro" id="IPR051377">
    <property type="entry name" value="DNA_Pol-Epsilon_Subunit"/>
</dbReference>
<comment type="caution">
    <text evidence="7">The sequence shown here is derived from an EMBL/GenBank/DDBJ whole genome shotgun (WGS) entry which is preliminary data.</text>
</comment>
<feature type="region of interest" description="Disordered" evidence="6">
    <location>
        <begin position="1"/>
        <end position="40"/>
    </location>
</feature>
<feature type="compositionally biased region" description="Low complexity" evidence="6">
    <location>
        <begin position="14"/>
        <end position="36"/>
    </location>
</feature>
<comment type="subcellular location">
    <subcellularLocation>
        <location evidence="1">Nucleus</location>
    </subcellularLocation>
</comment>
<dbReference type="OrthoDB" id="1707486at2759"/>
<feature type="compositionally biased region" description="Acidic residues" evidence="6">
    <location>
        <begin position="243"/>
        <end position="269"/>
    </location>
</feature>
<dbReference type="GO" id="GO:0006974">
    <property type="term" value="P:DNA damage response"/>
    <property type="evidence" value="ECO:0007669"/>
    <property type="project" value="TreeGrafter"/>
</dbReference>
<protein>
    <recommendedName>
        <fullName evidence="4">DNA polymerase epsilon subunit D</fullName>
    </recommendedName>
    <alternativeName>
        <fullName evidence="5">DNA polymerase II subunit D</fullName>
    </alternativeName>
</protein>
<proteinExistence type="predicted"/>
<feature type="compositionally biased region" description="Acidic residues" evidence="6">
    <location>
        <begin position="216"/>
        <end position="229"/>
    </location>
</feature>
<evidence type="ECO:0000313" key="7">
    <source>
        <dbReference type="EMBL" id="KNG85921.1"/>
    </source>
</evidence>
<dbReference type="Proteomes" id="UP000037505">
    <property type="component" value="Unassembled WGS sequence"/>
</dbReference>
<dbReference type="GO" id="GO:0031490">
    <property type="term" value="F:chromatin DNA binding"/>
    <property type="evidence" value="ECO:0007669"/>
    <property type="project" value="TreeGrafter"/>
</dbReference>
<accession>A0A0L1J280</accession>
<feature type="compositionally biased region" description="Low complexity" evidence="6">
    <location>
        <begin position="176"/>
        <end position="189"/>
    </location>
</feature>
<organism evidence="7 8">
    <name type="scientific">Aspergillus nomiae NRRL (strain ATCC 15546 / NRRL 13137 / CBS 260.88 / M93)</name>
    <dbReference type="NCBI Taxonomy" id="1509407"/>
    <lineage>
        <taxon>Eukaryota</taxon>
        <taxon>Fungi</taxon>
        <taxon>Dikarya</taxon>
        <taxon>Ascomycota</taxon>
        <taxon>Pezizomycotina</taxon>
        <taxon>Eurotiomycetes</taxon>
        <taxon>Eurotiomycetidae</taxon>
        <taxon>Eurotiales</taxon>
        <taxon>Aspergillaceae</taxon>
        <taxon>Aspergillus</taxon>
        <taxon>Aspergillus subgen. Circumdati</taxon>
    </lineage>
</organism>
<name>A0A0L1J280_ASPN3</name>
<dbReference type="PANTHER" id="PTHR46172">
    <property type="entry name" value="DNA POLYMERASE EPSILON SUBUNIT 3"/>
    <property type="match status" value="1"/>
</dbReference>
<dbReference type="RefSeq" id="XP_015406844.1">
    <property type="nucleotide sequence ID" value="XM_015551280.1"/>
</dbReference>
<keyword evidence="3" id="KW-0539">Nucleus</keyword>
<dbReference type="GO" id="GO:0031507">
    <property type="term" value="P:heterochromatin formation"/>
    <property type="evidence" value="ECO:0007669"/>
    <property type="project" value="TreeGrafter"/>
</dbReference>
<evidence type="ECO:0000256" key="3">
    <source>
        <dbReference type="ARBA" id="ARBA00023242"/>
    </source>
</evidence>
<reference evidence="7 8" key="1">
    <citation type="submission" date="2014-06" db="EMBL/GenBank/DDBJ databases">
        <title>The Genome of the Aflatoxigenic Filamentous Fungus Aspergillus nomius.</title>
        <authorList>
            <person name="Moore M.G."/>
            <person name="Shannon B.M."/>
            <person name="Brian M.M."/>
        </authorList>
    </citation>
    <scope>NUCLEOTIDE SEQUENCE [LARGE SCALE GENOMIC DNA]</scope>
    <source>
        <strain evidence="7 8">NRRL 13137</strain>
    </source>
</reference>